<dbReference type="Gene3D" id="3.80.10.10">
    <property type="entry name" value="Ribonuclease Inhibitor"/>
    <property type="match status" value="1"/>
</dbReference>
<evidence type="ECO:0008006" key="3">
    <source>
        <dbReference type="Google" id="ProtNLM"/>
    </source>
</evidence>
<dbReference type="OrthoDB" id="2997904at2759"/>
<dbReference type="AlphaFoldDB" id="A0A067STQ9"/>
<dbReference type="InterPro" id="IPR032675">
    <property type="entry name" value="LRR_dom_sf"/>
</dbReference>
<keyword evidence="2" id="KW-1185">Reference proteome</keyword>
<name>A0A067STQ9_GALM3</name>
<organism evidence="1 2">
    <name type="scientific">Galerina marginata (strain CBS 339.88)</name>
    <dbReference type="NCBI Taxonomy" id="685588"/>
    <lineage>
        <taxon>Eukaryota</taxon>
        <taxon>Fungi</taxon>
        <taxon>Dikarya</taxon>
        <taxon>Basidiomycota</taxon>
        <taxon>Agaricomycotina</taxon>
        <taxon>Agaricomycetes</taxon>
        <taxon>Agaricomycetidae</taxon>
        <taxon>Agaricales</taxon>
        <taxon>Agaricineae</taxon>
        <taxon>Strophariaceae</taxon>
        <taxon>Galerina</taxon>
    </lineage>
</organism>
<dbReference type="STRING" id="685588.A0A067STQ9"/>
<reference evidence="2" key="1">
    <citation type="journal article" date="2014" name="Proc. Natl. Acad. Sci. U.S.A.">
        <title>Extensive sampling of basidiomycete genomes demonstrates inadequacy of the white-rot/brown-rot paradigm for wood decay fungi.</title>
        <authorList>
            <person name="Riley R."/>
            <person name="Salamov A.A."/>
            <person name="Brown D.W."/>
            <person name="Nagy L.G."/>
            <person name="Floudas D."/>
            <person name="Held B.W."/>
            <person name="Levasseur A."/>
            <person name="Lombard V."/>
            <person name="Morin E."/>
            <person name="Otillar R."/>
            <person name="Lindquist E.A."/>
            <person name="Sun H."/>
            <person name="LaButti K.M."/>
            <person name="Schmutz J."/>
            <person name="Jabbour D."/>
            <person name="Luo H."/>
            <person name="Baker S.E."/>
            <person name="Pisabarro A.G."/>
            <person name="Walton J.D."/>
            <person name="Blanchette R.A."/>
            <person name="Henrissat B."/>
            <person name="Martin F."/>
            <person name="Cullen D."/>
            <person name="Hibbett D.S."/>
            <person name="Grigoriev I.V."/>
        </authorList>
    </citation>
    <scope>NUCLEOTIDE SEQUENCE [LARGE SCALE GENOMIC DNA]</scope>
    <source>
        <strain evidence="2">CBS 339.88</strain>
    </source>
</reference>
<dbReference type="EMBL" id="KL142398">
    <property type="protein sequence ID" value="KDR70148.1"/>
    <property type="molecule type" value="Genomic_DNA"/>
</dbReference>
<dbReference type="Proteomes" id="UP000027222">
    <property type="component" value="Unassembled WGS sequence"/>
</dbReference>
<proteinExistence type="predicted"/>
<accession>A0A067STQ9</accession>
<sequence length="491" mass="56321">MCLLNEDILRQIVYFISSETLASINSTHPVFYEAWMKSRYATLTLAKRDEEMKRLLAHLRESSAAMHVKQVEIRPWLVQPRTKSPRSLTENLVVRFLQLLDPHYTKKKAEQRLQKRLRKDTANVTAAFQQMINVEQYTIEWDDDLPYHPEFYKAFLTPALETWSSQLVVLKIKVPPFILSSLARVRLPKLEEFTFHFSTGILSFNDIDNAHDGFVVFVNNLKDSLRSLTFTSTHTSQELDMTRIFRKMGYFPSLKKVTLSIPFDGAHLSDPMTFVLFLEKHRTTLKDLNLFAGRCTPRSKPGDPEFINWIQRIIGSPHTPFPQLRGLGVALRPLRAPLDVLIQFLDMHSSTLDSLTLTDRVLNASELRRLFRSVVSGQALAVAEGITNLQVRIDAFSASFLASMAGLFPNLKTLKIECQQVLIDNPRLRESAYRQRDISPFSANLSEIRDSIAGWDLQHLAIGPKESHWARAIEEDLLDYFPNLTVSDFDS</sequence>
<evidence type="ECO:0000313" key="2">
    <source>
        <dbReference type="Proteomes" id="UP000027222"/>
    </source>
</evidence>
<evidence type="ECO:0000313" key="1">
    <source>
        <dbReference type="EMBL" id="KDR70148.1"/>
    </source>
</evidence>
<protein>
    <recommendedName>
        <fullName evidence="3">F-box domain-containing protein</fullName>
    </recommendedName>
</protein>
<dbReference type="HOGENOM" id="CLU_028894_3_0_1"/>
<gene>
    <name evidence="1" type="ORF">GALMADRAFT_889202</name>
</gene>